<dbReference type="GO" id="GO:0016055">
    <property type="term" value="P:Wnt signaling pathway"/>
    <property type="evidence" value="ECO:0007669"/>
    <property type="project" value="UniProtKB-KW"/>
</dbReference>
<keyword evidence="15" id="KW-1133">Transmembrane helix</keyword>
<keyword evidence="8" id="KW-0879">Wnt signaling pathway</keyword>
<dbReference type="AlphaFoldDB" id="A0A433TEH1"/>
<dbReference type="GO" id="GO:0005886">
    <property type="term" value="C:plasma membrane"/>
    <property type="evidence" value="ECO:0007669"/>
    <property type="project" value="UniProtKB-SubCell"/>
</dbReference>
<evidence type="ECO:0000256" key="3">
    <source>
        <dbReference type="ARBA" id="ARBA00004906"/>
    </source>
</evidence>
<evidence type="ECO:0000256" key="11">
    <source>
        <dbReference type="ARBA" id="ARBA00022729"/>
    </source>
</evidence>
<dbReference type="FunFam" id="3.30.40.10:FF:000009">
    <property type="entry name" value="E3 ubiquitin-protein ligase RNF130"/>
    <property type="match status" value="1"/>
</dbReference>
<evidence type="ECO:0000313" key="19">
    <source>
        <dbReference type="EMBL" id="RUS79957.1"/>
    </source>
</evidence>
<dbReference type="InterPro" id="IPR040700">
    <property type="entry name" value="ZNRF-3_ecto"/>
</dbReference>
<dbReference type="Pfam" id="PF18212">
    <property type="entry name" value="ZNRF_3_ecto"/>
    <property type="match status" value="1"/>
</dbReference>
<dbReference type="PROSITE" id="PS50089">
    <property type="entry name" value="ZF_RING_2"/>
    <property type="match status" value="1"/>
</dbReference>
<evidence type="ECO:0000256" key="14">
    <source>
        <dbReference type="ARBA" id="ARBA00022833"/>
    </source>
</evidence>
<keyword evidence="7" id="KW-0808">Transferase</keyword>
<dbReference type="GO" id="GO:0030178">
    <property type="term" value="P:negative regulation of Wnt signaling pathway"/>
    <property type="evidence" value="ECO:0007669"/>
    <property type="project" value="UniProtKB-ARBA"/>
</dbReference>
<dbReference type="Pfam" id="PF13639">
    <property type="entry name" value="zf-RING_2"/>
    <property type="match status" value="1"/>
</dbReference>
<keyword evidence="14" id="KW-0862">Zinc</keyword>
<keyword evidence="16" id="KW-0472">Membrane</keyword>
<gene>
    <name evidence="19" type="ORF">EGW08_012301</name>
</gene>
<proteinExistence type="inferred from homology"/>
<reference evidence="19 20" key="1">
    <citation type="submission" date="2019-01" db="EMBL/GenBank/DDBJ databases">
        <title>A draft genome assembly of the solar-powered sea slug Elysia chlorotica.</title>
        <authorList>
            <person name="Cai H."/>
            <person name="Li Q."/>
            <person name="Fang X."/>
            <person name="Li J."/>
            <person name="Curtis N.E."/>
            <person name="Altenburger A."/>
            <person name="Shibata T."/>
            <person name="Feng M."/>
            <person name="Maeda T."/>
            <person name="Schwartz J.A."/>
            <person name="Shigenobu S."/>
            <person name="Lundholm N."/>
            <person name="Nishiyama T."/>
            <person name="Yang H."/>
            <person name="Hasebe M."/>
            <person name="Li S."/>
            <person name="Pierce S.K."/>
            <person name="Wang J."/>
        </authorList>
    </citation>
    <scope>NUCLEOTIDE SEQUENCE [LARGE SCALE GENOMIC DNA]</scope>
    <source>
        <strain evidence="19">EC2010</strain>
        <tissue evidence="19">Whole organism of an adult</tissue>
    </source>
</reference>
<comment type="similarity">
    <text evidence="4">Belongs to the ZNRF3 family.</text>
</comment>
<dbReference type="EMBL" id="RQTK01000419">
    <property type="protein sequence ID" value="RUS79957.1"/>
    <property type="molecule type" value="Genomic_DNA"/>
</dbReference>
<keyword evidence="13" id="KW-0833">Ubl conjugation pathway</keyword>
<evidence type="ECO:0000256" key="5">
    <source>
        <dbReference type="ARBA" id="ARBA00012483"/>
    </source>
</evidence>
<evidence type="ECO:0000313" key="20">
    <source>
        <dbReference type="Proteomes" id="UP000271974"/>
    </source>
</evidence>
<dbReference type="SMART" id="SM00184">
    <property type="entry name" value="RING"/>
    <property type="match status" value="1"/>
</dbReference>
<keyword evidence="9" id="KW-0812">Transmembrane</keyword>
<feature type="domain" description="RING-type" evidence="18">
    <location>
        <begin position="344"/>
        <end position="385"/>
    </location>
</feature>
<evidence type="ECO:0000256" key="17">
    <source>
        <dbReference type="PROSITE-ProRule" id="PRU00175"/>
    </source>
</evidence>
<comment type="catalytic activity">
    <reaction evidence="1">
        <text>S-ubiquitinyl-[E2 ubiquitin-conjugating enzyme]-L-cysteine + [acceptor protein]-L-lysine = [E2 ubiquitin-conjugating enzyme]-L-cysteine + N(6)-ubiquitinyl-[acceptor protein]-L-lysine.</text>
        <dbReference type="EC" id="2.3.2.27"/>
    </reaction>
</comment>
<keyword evidence="10" id="KW-0479">Metal-binding</keyword>
<keyword evidence="20" id="KW-1185">Reference proteome</keyword>
<comment type="pathway">
    <text evidence="3">Protein modification; protein ubiquitination.</text>
</comment>
<sequence length="395" mass="43641">MAYFVAVVLGIPILQSCIPLKRNLLCICLMCICIIYVPPLNAQISIDSDINYYEASIEVHSVKAKLKSRLGSSISRSRCGKTLTKIEGDAWAGCDTTVEDAPDALTELQGRFMASGSRNNVQGQLHLLPTDDCGKHDKGGFARLPQDWVGVIRISEGTGSNDDCPPVIDRVKNALMFGASAIIILSLNQAVIRELDVTQLVSKPVILIDNSENVTSLMNLIWSLKIFVKINSTRPNAQVVKVPTFTMWSTCGKAPGGRGVVCLGQQDPSQRGKADPSQFWQCFYACVLFIILLTGVKTRLMDCVWALADDEKESSLRKAAHQALAMMKTTRYGREEKSTFPDTCAICLDDFLSKQKLRILPCLHTFHTRCVDPWLVRARTCPLCKLNIIEEPTDS</sequence>
<evidence type="ECO:0000256" key="6">
    <source>
        <dbReference type="ARBA" id="ARBA00022475"/>
    </source>
</evidence>
<evidence type="ECO:0000256" key="7">
    <source>
        <dbReference type="ARBA" id="ARBA00022679"/>
    </source>
</evidence>
<protein>
    <recommendedName>
        <fullName evidence="5">RING-type E3 ubiquitin transferase</fullName>
        <ecNumber evidence="5">2.3.2.27</ecNumber>
    </recommendedName>
</protein>
<keyword evidence="6" id="KW-1003">Cell membrane</keyword>
<evidence type="ECO:0000256" key="12">
    <source>
        <dbReference type="ARBA" id="ARBA00022771"/>
    </source>
</evidence>
<comment type="subcellular location">
    <subcellularLocation>
        <location evidence="2">Cell membrane</location>
        <topology evidence="2">Single-pass type I membrane protein</topology>
    </subcellularLocation>
</comment>
<accession>A0A433TEH1</accession>
<dbReference type="Proteomes" id="UP000271974">
    <property type="component" value="Unassembled WGS sequence"/>
</dbReference>
<dbReference type="STRING" id="188477.A0A433TEH1"/>
<dbReference type="OrthoDB" id="8062037at2759"/>
<evidence type="ECO:0000256" key="13">
    <source>
        <dbReference type="ARBA" id="ARBA00022786"/>
    </source>
</evidence>
<comment type="caution">
    <text evidence="19">The sequence shown here is derived from an EMBL/GenBank/DDBJ whole genome shotgun (WGS) entry which is preliminary data.</text>
</comment>
<dbReference type="InterPro" id="IPR001841">
    <property type="entry name" value="Znf_RING"/>
</dbReference>
<evidence type="ECO:0000256" key="16">
    <source>
        <dbReference type="ARBA" id="ARBA00023136"/>
    </source>
</evidence>
<evidence type="ECO:0000256" key="2">
    <source>
        <dbReference type="ARBA" id="ARBA00004251"/>
    </source>
</evidence>
<dbReference type="EC" id="2.3.2.27" evidence="5"/>
<dbReference type="GO" id="GO:0061630">
    <property type="term" value="F:ubiquitin protein ligase activity"/>
    <property type="evidence" value="ECO:0007669"/>
    <property type="project" value="UniProtKB-EC"/>
</dbReference>
<dbReference type="Gene3D" id="3.30.40.10">
    <property type="entry name" value="Zinc/RING finger domain, C3HC4 (zinc finger)"/>
    <property type="match status" value="1"/>
</dbReference>
<evidence type="ECO:0000256" key="4">
    <source>
        <dbReference type="ARBA" id="ARBA00008759"/>
    </source>
</evidence>
<dbReference type="GO" id="GO:0016567">
    <property type="term" value="P:protein ubiquitination"/>
    <property type="evidence" value="ECO:0007669"/>
    <property type="project" value="UniProtKB-UniPathway"/>
</dbReference>
<dbReference type="SUPFAM" id="SSF57850">
    <property type="entry name" value="RING/U-box"/>
    <property type="match status" value="1"/>
</dbReference>
<keyword evidence="12 17" id="KW-0863">Zinc-finger</keyword>
<evidence type="ECO:0000259" key="18">
    <source>
        <dbReference type="PROSITE" id="PS50089"/>
    </source>
</evidence>
<dbReference type="UniPathway" id="UPA00143"/>
<evidence type="ECO:0000256" key="10">
    <source>
        <dbReference type="ARBA" id="ARBA00022723"/>
    </source>
</evidence>
<evidence type="ECO:0000256" key="8">
    <source>
        <dbReference type="ARBA" id="ARBA00022687"/>
    </source>
</evidence>
<evidence type="ECO:0000256" key="9">
    <source>
        <dbReference type="ARBA" id="ARBA00022692"/>
    </source>
</evidence>
<keyword evidence="11" id="KW-0732">Signal</keyword>
<name>A0A433TEH1_ELYCH</name>
<dbReference type="PANTHER" id="PTHR16200">
    <property type="entry name" value="RING ZINC FINGER"/>
    <property type="match status" value="1"/>
</dbReference>
<dbReference type="InterPro" id="IPR051073">
    <property type="entry name" value="ZNRF3_Arkadia_E3_ligases"/>
</dbReference>
<dbReference type="InterPro" id="IPR013083">
    <property type="entry name" value="Znf_RING/FYVE/PHD"/>
</dbReference>
<dbReference type="Gene3D" id="3.50.30.30">
    <property type="match status" value="1"/>
</dbReference>
<organism evidence="19 20">
    <name type="scientific">Elysia chlorotica</name>
    <name type="common">Eastern emerald elysia</name>
    <name type="synonym">Sea slug</name>
    <dbReference type="NCBI Taxonomy" id="188477"/>
    <lineage>
        <taxon>Eukaryota</taxon>
        <taxon>Metazoa</taxon>
        <taxon>Spiralia</taxon>
        <taxon>Lophotrochozoa</taxon>
        <taxon>Mollusca</taxon>
        <taxon>Gastropoda</taxon>
        <taxon>Heterobranchia</taxon>
        <taxon>Euthyneura</taxon>
        <taxon>Panpulmonata</taxon>
        <taxon>Sacoglossa</taxon>
        <taxon>Placobranchoidea</taxon>
        <taxon>Plakobranchidae</taxon>
        <taxon>Elysia</taxon>
    </lineage>
</organism>
<evidence type="ECO:0000256" key="15">
    <source>
        <dbReference type="ARBA" id="ARBA00022989"/>
    </source>
</evidence>
<evidence type="ECO:0000256" key="1">
    <source>
        <dbReference type="ARBA" id="ARBA00000900"/>
    </source>
</evidence>
<dbReference type="GO" id="GO:0008270">
    <property type="term" value="F:zinc ion binding"/>
    <property type="evidence" value="ECO:0007669"/>
    <property type="project" value="UniProtKB-KW"/>
</dbReference>